<proteinExistence type="inferred from homology"/>
<evidence type="ECO:0000256" key="1">
    <source>
        <dbReference type="ARBA" id="ARBA00008766"/>
    </source>
</evidence>
<feature type="domain" description="Creatinase N-terminal" evidence="5">
    <location>
        <begin position="5"/>
        <end position="132"/>
    </location>
</feature>
<dbReference type="SUPFAM" id="SSF53092">
    <property type="entry name" value="Creatinase/prolidase N-terminal domain"/>
    <property type="match status" value="2"/>
</dbReference>
<dbReference type="Pfam" id="PF01321">
    <property type="entry name" value="Creatinase_N"/>
    <property type="match status" value="1"/>
</dbReference>
<dbReference type="InterPro" id="IPR000587">
    <property type="entry name" value="Creatinase_N"/>
</dbReference>
<dbReference type="CDD" id="cd01085">
    <property type="entry name" value="APP"/>
    <property type="match status" value="1"/>
</dbReference>
<dbReference type="AlphaFoldDB" id="A0A3E2B3D8"/>
<dbReference type="Pfam" id="PF00557">
    <property type="entry name" value="Peptidase_M24"/>
    <property type="match status" value="1"/>
</dbReference>
<dbReference type="GO" id="GO:0070006">
    <property type="term" value="F:metalloaminopeptidase activity"/>
    <property type="evidence" value="ECO:0007669"/>
    <property type="project" value="InterPro"/>
</dbReference>
<dbReference type="InterPro" id="IPR000994">
    <property type="entry name" value="Pept_M24"/>
</dbReference>
<evidence type="ECO:0000313" key="8">
    <source>
        <dbReference type="Proteomes" id="UP000260649"/>
    </source>
</evidence>
<dbReference type="PANTHER" id="PTHR43763:SF6">
    <property type="entry name" value="XAA-PRO AMINOPEPTIDASE 1"/>
    <property type="match status" value="1"/>
</dbReference>
<evidence type="ECO:0000259" key="4">
    <source>
        <dbReference type="Pfam" id="PF00557"/>
    </source>
</evidence>
<evidence type="ECO:0000256" key="2">
    <source>
        <dbReference type="ARBA" id="ARBA00022723"/>
    </source>
</evidence>
<keyword evidence="7" id="KW-0645">Protease</keyword>
<evidence type="ECO:0000313" key="7">
    <source>
        <dbReference type="EMBL" id="RFT06540.1"/>
    </source>
</evidence>
<keyword evidence="3" id="KW-0378">Hydrolase</keyword>
<dbReference type="Gene3D" id="3.40.350.10">
    <property type="entry name" value="Creatinase/prolidase N-terminal domain"/>
    <property type="match status" value="2"/>
</dbReference>
<dbReference type="GO" id="GO:0005737">
    <property type="term" value="C:cytoplasm"/>
    <property type="evidence" value="ECO:0007669"/>
    <property type="project" value="UniProtKB-ARBA"/>
</dbReference>
<evidence type="ECO:0000256" key="3">
    <source>
        <dbReference type="ARBA" id="ARBA00022801"/>
    </source>
</evidence>
<dbReference type="Pfam" id="PF16188">
    <property type="entry name" value="Peptidase_M24_C"/>
    <property type="match status" value="1"/>
</dbReference>
<dbReference type="InterPro" id="IPR036005">
    <property type="entry name" value="Creatinase/aminopeptidase-like"/>
</dbReference>
<sequence length="595" mass="65178">MAHPLQALRDVMAEHQIDAYLIPTADFHGSEYVGEHFACREYISGFTGSAGTLLVFANWAGLWTDGRYFLQAAEELKGSDIRLMKQGEPGVPTIEAFLRASLQPEQTLGFDGRCVDARTGRRYHALARQLGGKINHQLDLVGEVWPQRPPLSAQPAWLLSEEYAGVSRREKLREIRGAMTAEGADVLLLTSLEDIAWLLNLRGGDVACNPVVLSYLSLTQDSAVLFANPAVFSPAVLEQLEADGVSLRPYESVYSYVGRLTPSQRVMLDTRRINTTLLTSIPSHVSVMDRPNPTALRKAIKNPVEIANMKQAHLADGIALTRFMYWLKTQVGSQPITERSAAAQLEAFRRACPLYLQPSFDPILAAGPHSAIVHYSATPESDRAVTGQGFLLADTGGHYYTGTTDCTRTYALGPLSEQEKTHYTAVLRGNLALADATFKAGCTGSNLDYAARQPLWELGLDFNHGTGHGVGYLLSVHEGPQSIRQLPMGRETPLAPGMITSDEPGVYFDGAYGIRLENLLLCVEKSVTPFGTFLGFETLTLTPFDLDAVCPAQLTPRERTLLNAYHARVREALSPHLPPEEAAWLQTATRPVPLP</sequence>
<keyword evidence="8" id="KW-1185">Reference proteome</keyword>
<dbReference type="Proteomes" id="UP000260649">
    <property type="component" value="Unassembled WGS sequence"/>
</dbReference>
<dbReference type="InterPro" id="IPR032416">
    <property type="entry name" value="Peptidase_M24_C"/>
</dbReference>
<dbReference type="InterPro" id="IPR050422">
    <property type="entry name" value="X-Pro_aminopeptidase_P"/>
</dbReference>
<comment type="similarity">
    <text evidence="1">Belongs to the peptidase M24B family.</text>
</comment>
<dbReference type="SUPFAM" id="SSF55920">
    <property type="entry name" value="Creatinase/aminopeptidase"/>
    <property type="match status" value="1"/>
</dbReference>
<comment type="caution">
    <text evidence="7">The sequence shown here is derived from an EMBL/GenBank/DDBJ whole genome shotgun (WGS) entry which is preliminary data.</text>
</comment>
<keyword evidence="2" id="KW-0479">Metal-binding</keyword>
<keyword evidence="7" id="KW-0031">Aminopeptidase</keyword>
<protein>
    <submittedName>
        <fullName evidence="7">Aminopeptidase P family protein</fullName>
    </submittedName>
</protein>
<gene>
    <name evidence="7" type="ORF">DV520_07030</name>
</gene>
<dbReference type="PANTHER" id="PTHR43763">
    <property type="entry name" value="XAA-PRO AMINOPEPTIDASE 1"/>
    <property type="match status" value="1"/>
</dbReference>
<dbReference type="RefSeq" id="WP_117142267.1">
    <property type="nucleotide sequence ID" value="NZ_CAKXKJ010000015.1"/>
</dbReference>
<dbReference type="Pfam" id="PF16189">
    <property type="entry name" value="Creatinase_N_2"/>
    <property type="match status" value="1"/>
</dbReference>
<dbReference type="FunFam" id="3.90.230.10:FF:000009">
    <property type="entry name" value="xaa-Pro aminopeptidase 2"/>
    <property type="match status" value="1"/>
</dbReference>
<feature type="domain" description="Peptidase M24 C-terminal" evidence="6">
    <location>
        <begin position="533"/>
        <end position="592"/>
    </location>
</feature>
<dbReference type="OrthoDB" id="9806388at2"/>
<dbReference type="EMBL" id="QQRQ01000009">
    <property type="protein sequence ID" value="RFT06540.1"/>
    <property type="molecule type" value="Genomic_DNA"/>
</dbReference>
<evidence type="ECO:0000259" key="6">
    <source>
        <dbReference type="Pfam" id="PF16188"/>
    </source>
</evidence>
<reference evidence="7 8" key="1">
    <citation type="submission" date="2018-07" db="EMBL/GenBank/DDBJ databases">
        <title>GABA Modulating Bacteria of the Human Gut Microbiota.</title>
        <authorList>
            <person name="Strandwitz P."/>
            <person name="Kim K.H."/>
            <person name="Terekhova D."/>
            <person name="Liu J.K."/>
            <person name="Sharma A."/>
            <person name="Levering J."/>
            <person name="Mcdonald D."/>
            <person name="Dietrich D."/>
            <person name="Ramadhar T.R."/>
            <person name="Lekbua A."/>
            <person name="Mroue N."/>
            <person name="Liston C."/>
            <person name="Stewart E.J."/>
            <person name="Dubin M.J."/>
            <person name="Zengler K."/>
            <person name="Knight R."/>
            <person name="Gilbert J.A."/>
            <person name="Clardy J."/>
            <person name="Lewis K."/>
        </authorList>
    </citation>
    <scope>NUCLEOTIDE SEQUENCE [LARGE SCALE GENOMIC DNA]</scope>
    <source>
        <strain evidence="7 8">KLE1738</strain>
    </source>
</reference>
<accession>A0A3E2B3D8</accession>
<feature type="domain" description="Peptidase M24" evidence="4">
    <location>
        <begin position="308"/>
        <end position="522"/>
    </location>
</feature>
<evidence type="ECO:0000259" key="5">
    <source>
        <dbReference type="Pfam" id="PF01321"/>
    </source>
</evidence>
<name>A0A3E2B3D8_9FIRM</name>
<dbReference type="GeneID" id="97995481"/>
<dbReference type="InterPro" id="IPR029149">
    <property type="entry name" value="Creatin/AminoP/Spt16_N"/>
</dbReference>
<dbReference type="InterPro" id="IPR033740">
    <property type="entry name" value="Pept_M24B"/>
</dbReference>
<dbReference type="Gene3D" id="3.90.230.10">
    <property type="entry name" value="Creatinase/methionine aminopeptidase superfamily"/>
    <property type="match status" value="1"/>
</dbReference>
<organism evidence="7 8">
    <name type="scientific">Evtepia gabavorous</name>
    <dbReference type="NCBI Taxonomy" id="2211183"/>
    <lineage>
        <taxon>Bacteria</taxon>
        <taxon>Bacillati</taxon>
        <taxon>Bacillota</taxon>
        <taxon>Clostridia</taxon>
        <taxon>Eubacteriales</taxon>
        <taxon>Evtepia</taxon>
    </lineage>
</organism>
<dbReference type="GO" id="GO:0046872">
    <property type="term" value="F:metal ion binding"/>
    <property type="evidence" value="ECO:0007669"/>
    <property type="project" value="UniProtKB-KW"/>
</dbReference>